<keyword evidence="2" id="KW-0808">Transferase</keyword>
<dbReference type="Gene3D" id="3.75.10.10">
    <property type="entry name" value="L-arginine/glycine Amidinotransferase, Chain A"/>
    <property type="match status" value="1"/>
</dbReference>
<dbReference type="PANTHER" id="PTHR10488">
    <property type="entry name" value="GLYCINE AMIDINOTRANSFERASE, MITOCHONDRIAL"/>
    <property type="match status" value="1"/>
</dbReference>
<proteinExistence type="inferred from homology"/>
<dbReference type="GO" id="GO:0015067">
    <property type="term" value="F:amidinotransferase activity"/>
    <property type="evidence" value="ECO:0007669"/>
    <property type="project" value="InterPro"/>
</dbReference>
<evidence type="ECO:0000313" key="4">
    <source>
        <dbReference type="Proteomes" id="UP000199494"/>
    </source>
</evidence>
<dbReference type="Pfam" id="PF19420">
    <property type="entry name" value="DDAH_eukar"/>
    <property type="match status" value="1"/>
</dbReference>
<dbReference type="SUPFAM" id="SSF55909">
    <property type="entry name" value="Pentein"/>
    <property type="match status" value="1"/>
</dbReference>
<keyword evidence="3" id="KW-0378">Hydrolase</keyword>
<reference evidence="3 4" key="1">
    <citation type="submission" date="2016-10" db="EMBL/GenBank/DDBJ databases">
        <authorList>
            <person name="de Groot N.N."/>
        </authorList>
    </citation>
    <scope>NUCLEOTIDE SEQUENCE [LARGE SCALE GENOMIC DNA]</scope>
    <source>
        <strain evidence="3 4">CGMCC 4.5506</strain>
    </source>
</reference>
<evidence type="ECO:0000256" key="2">
    <source>
        <dbReference type="ARBA" id="ARBA00022679"/>
    </source>
</evidence>
<dbReference type="AlphaFoldDB" id="A0A222VL90"/>
<organism evidence="3 4">
    <name type="scientific">Prauserella marina</name>
    <dbReference type="NCBI Taxonomy" id="530584"/>
    <lineage>
        <taxon>Bacteria</taxon>
        <taxon>Bacillati</taxon>
        <taxon>Actinomycetota</taxon>
        <taxon>Actinomycetes</taxon>
        <taxon>Pseudonocardiales</taxon>
        <taxon>Pseudonocardiaceae</taxon>
        <taxon>Prauserella</taxon>
    </lineage>
</organism>
<dbReference type="Proteomes" id="UP000199494">
    <property type="component" value="Unassembled WGS sequence"/>
</dbReference>
<evidence type="ECO:0000313" key="3">
    <source>
        <dbReference type="EMBL" id="SDC43427.1"/>
    </source>
</evidence>
<dbReference type="STRING" id="530584.SAMN05421630_10290"/>
<dbReference type="GO" id="GO:0016787">
    <property type="term" value="F:hydrolase activity"/>
    <property type="evidence" value="ECO:0007669"/>
    <property type="project" value="UniProtKB-KW"/>
</dbReference>
<dbReference type="InterPro" id="IPR033195">
    <property type="entry name" value="AmidinoTrfase"/>
</dbReference>
<dbReference type="PANTHER" id="PTHR10488:SF1">
    <property type="entry name" value="GLYCINE AMIDINOTRANSFERASE, MITOCHONDRIAL"/>
    <property type="match status" value="1"/>
</dbReference>
<keyword evidence="4" id="KW-1185">Reference proteome</keyword>
<comment type="similarity">
    <text evidence="1">Belongs to the amidinotransferase family.</text>
</comment>
<evidence type="ECO:0000256" key="1">
    <source>
        <dbReference type="ARBA" id="ARBA00006943"/>
    </source>
</evidence>
<protein>
    <submittedName>
        <fullName evidence="3">N-Dimethylarginine dimethylaminohydrolase</fullName>
    </submittedName>
</protein>
<dbReference type="EMBL" id="FMZE01000002">
    <property type="protein sequence ID" value="SDC43427.1"/>
    <property type="molecule type" value="Genomic_DNA"/>
</dbReference>
<dbReference type="OrthoDB" id="258252at2"/>
<dbReference type="RefSeq" id="WP_091799265.1">
    <property type="nucleotide sequence ID" value="NZ_CP016353.1"/>
</dbReference>
<gene>
    <name evidence="3" type="ORF">SAMN05421630_10290</name>
</gene>
<accession>A0A222VL90</accession>
<dbReference type="KEGG" id="pmad:BAY61_05430"/>
<name>A0A222VL90_9PSEU</name>
<sequence>MDEVYVESEFAPLRTVVLARSEVAIPVSAATSGDSRFLAEGWQRNPVGKDMREGAPERQAAWERERDRFREVLEAHGVRVLRPRRLSDQEKAEAGEDGYANFFARDPFFTIGDQVIEASMRFRHRRREVLPVRDVLLDHVLPAQCGYVALPMPETPEPGDATLGRGPFLEGGDVLVLGSHVFVGDSGLASNRLGARWLAKYLAPHGYTVERVRLHEQILHLDCALGLVREGLLVVCEEALLDGVPPILRDWDRVPVSLEKATALATNGLPLDQGSYITDPAFADVGERLAARGIHVEYVDFSITRSLGGSFRCSTQPLLRRD</sequence>